<comment type="catalytic activity">
    <reaction evidence="1">
        <text>ATP + protein L-histidine = ADP + protein N-phospho-L-histidine.</text>
        <dbReference type="EC" id="2.7.13.3"/>
    </reaction>
</comment>
<feature type="domain" description="Histidine kinase" evidence="7">
    <location>
        <begin position="1321"/>
        <end position="1539"/>
    </location>
</feature>
<dbReference type="InterPro" id="IPR000014">
    <property type="entry name" value="PAS"/>
</dbReference>
<dbReference type="SMART" id="SM00065">
    <property type="entry name" value="GAF"/>
    <property type="match status" value="3"/>
</dbReference>
<evidence type="ECO:0000256" key="4">
    <source>
        <dbReference type="ARBA" id="ARBA00022679"/>
    </source>
</evidence>
<feature type="domain" description="PAC" evidence="10">
    <location>
        <begin position="956"/>
        <end position="1008"/>
    </location>
</feature>
<dbReference type="SMART" id="SM00387">
    <property type="entry name" value="HATPase_c"/>
    <property type="match status" value="1"/>
</dbReference>
<dbReference type="Gene3D" id="3.30.450.40">
    <property type="match status" value="3"/>
</dbReference>
<dbReference type="PROSITE" id="PS50109">
    <property type="entry name" value="HIS_KIN"/>
    <property type="match status" value="1"/>
</dbReference>
<comment type="caution">
    <text evidence="11">The sequence shown here is derived from an EMBL/GenBank/DDBJ whole genome shotgun (WGS) entry which is preliminary data.</text>
</comment>
<feature type="domain" description="PAC" evidence="10">
    <location>
        <begin position="830"/>
        <end position="882"/>
    </location>
</feature>
<dbReference type="SUPFAM" id="SSF52172">
    <property type="entry name" value="CheY-like"/>
    <property type="match status" value="2"/>
</dbReference>
<dbReference type="InterPro" id="IPR013656">
    <property type="entry name" value="PAS_4"/>
</dbReference>
<dbReference type="InterPro" id="IPR005467">
    <property type="entry name" value="His_kinase_dom"/>
</dbReference>
<sequence>MNAEDRCAQLLLLGQDADALDALQSMLQGVDRRLLTANAVAEACALAATMPLTAVLIDAAALDEAVDALHRIRSGALSRRLPMLFQLSSEPDPEALDAAYALGDIEVLIRPVRPARLQALITGLLGGQARARTEPLDPAVEGQLGGERERLRVTLESIGDAVVTTDADGRVDFMNPVAESLTGWSQQDAAGRPLAEVFRIIGETTRAPLENPALRALQRGERVAVANHTLLLARNGSERPIEDSGAPLRDAAGQVIGSVLVFRDVSERRRSDRLRNARAAAVQALAGAENEQLGIEAVLSSICSQVGWDAGLFWERREGSDHLVCSANWVAEGTDLTDFVEVSRAASLGKGDSLPGRVWESGRAEWCADPSEGPVSPRCEAARALGIRSAFGCPVIVGEELVGAIEFFTRRSIEIDPDLLEMSSTVAGALGQFLRRRRAERGLREQTQNAEILVRIGSLLGQETDLQRLVQLVTDEATALCGAQFGAFFYNVIGETGEAYTLYTLSGVPREAFERFPMPRNTALFGPTFRGQAVVRCDDVTRDPRYGHSAPYHGMPEGHLPVRSYLAAAVVSRTGTVHGGLFFGHAEPGVFRERHEQLIVGIAGQAAIAIDNARLYQRLQNSSERLNLALSASGVGDWSWDARTDLVTLSERAAGIFGVQPGPQMTWTAMLGLLHPADRERARAEVDRVIAERVSYDIEYRVLREDGRVVWVGALGRADYDAAGEVIGMHGVLRDISERKALEQSLRDSEARFRSLMEQAPFSIQVLAPDGRTLRVNKSWEDLWGARLEDLGGYNLLQDEQLERRGVMPLIREAFEGKPSFIPAIRYDPNETLPETSRNEDPVRWVAAVAYPIKDDEGAVREVVLMHEDVTARRRAETALQQSEGKLRLLADTIPQLAWMASADGEVFWSNQRWYEFIGSELEAAKLGGWVDRVHPDHVEEVNARWRHALSTGEGFDMIFPLQGGDGAFHTYLTRANPLHDENGDILYWIGTATDISELRRAREALASSEERLRLALDAGRMGVWDWHVQTGELQWSDSLEPLHGLPPGGFGGTFEHFRQLIHPDDRERVGAAIAQALEGGGAFYTEFRNLWPDGSLHWIAGSGRVITDSEGRPARMIGIGLDVTERKRSEQTATFLSRASATLAEIVDFDSTLQKVASLAVPAFADWVAVDVYEGGDTLRRVAVAHVDPERIRFAEEFHRRWPPDPDAPGGIWGIIRTGTPDLVPEIDDAMLAQWAPDDEAMGLLRELGLRSYIGVPLVVRGKIRGALTFVVAESGHTYDQADLALAQELAHRTGIAIDNAELYAELRQSDRRKDEFLATLAHELRNPLAPIRNGLSILRLASPENAEVATARSMMERQLHHLVRLVDDLLDVSRITRNRLELRKERVALSDVIQSAVETSRPVLEQFEHRLRLALPANPVILQADRVRLAQVFANLLNNAAKYTSPGGDIDIAASVENGKAVVRVRDSGLGIPPHALTMIFEMFTQVDRSTRNAQGGLGIGLTLVKRLVELHDGTVEAASDGPGCGSEFTVQLPLPVDGQNPAHSEGHAAASERASRRVLVVDDNRDAAESLKMMLKLWGHEVRASYDGPEALSTAREFEPEVVFLDIGLPTMSGYEVCRAMRGESWAQSALIVALTGWGQESDRQRSREAGFDQHLVKPVEMDLLEKVLGEAGSSGAMAGVTA</sequence>
<dbReference type="CDD" id="cd00075">
    <property type="entry name" value="HATPase"/>
    <property type="match status" value="1"/>
</dbReference>
<feature type="modified residue" description="4-aspartylphosphate" evidence="6">
    <location>
        <position position="58"/>
    </location>
</feature>
<evidence type="ECO:0000256" key="6">
    <source>
        <dbReference type="PROSITE-ProRule" id="PRU00169"/>
    </source>
</evidence>
<feature type="domain" description="Response regulatory" evidence="8">
    <location>
        <begin position="9"/>
        <end position="125"/>
    </location>
</feature>
<dbReference type="InterPro" id="IPR003018">
    <property type="entry name" value="GAF"/>
</dbReference>
<feature type="domain" description="Response regulatory" evidence="8">
    <location>
        <begin position="1560"/>
        <end position="1676"/>
    </location>
</feature>
<keyword evidence="5" id="KW-0418">Kinase</keyword>
<dbReference type="Gene3D" id="3.30.565.10">
    <property type="entry name" value="Histidine kinase-like ATPase, C-terminal domain"/>
    <property type="match status" value="1"/>
</dbReference>
<dbReference type="SUPFAM" id="SSF47384">
    <property type="entry name" value="Homodimeric domain of signal transducing histidine kinase"/>
    <property type="match status" value="1"/>
</dbReference>
<evidence type="ECO:0000259" key="10">
    <source>
        <dbReference type="PROSITE" id="PS50113"/>
    </source>
</evidence>
<dbReference type="SUPFAM" id="SSF55874">
    <property type="entry name" value="ATPase domain of HSP90 chaperone/DNA topoisomerase II/histidine kinase"/>
    <property type="match status" value="1"/>
</dbReference>
<evidence type="ECO:0000256" key="2">
    <source>
        <dbReference type="ARBA" id="ARBA00012438"/>
    </source>
</evidence>
<dbReference type="Gene3D" id="2.10.70.100">
    <property type="match status" value="2"/>
</dbReference>
<evidence type="ECO:0000313" key="12">
    <source>
        <dbReference type="Proteomes" id="UP001431449"/>
    </source>
</evidence>
<dbReference type="InterPro" id="IPR052162">
    <property type="entry name" value="Sensor_kinase/Photoreceptor"/>
</dbReference>
<dbReference type="InterPro" id="IPR011006">
    <property type="entry name" value="CheY-like_superfamily"/>
</dbReference>
<dbReference type="CDD" id="cd00130">
    <property type="entry name" value="PAS"/>
    <property type="match status" value="4"/>
</dbReference>
<keyword evidence="4" id="KW-0808">Transferase</keyword>
<dbReference type="EC" id="2.7.13.3" evidence="2"/>
<dbReference type="Pfam" id="PF00512">
    <property type="entry name" value="HisKA"/>
    <property type="match status" value="1"/>
</dbReference>
<dbReference type="InterPro" id="IPR001610">
    <property type="entry name" value="PAC"/>
</dbReference>
<proteinExistence type="predicted"/>
<dbReference type="Gene3D" id="1.10.287.130">
    <property type="match status" value="1"/>
</dbReference>
<feature type="domain" description="PAS" evidence="9">
    <location>
        <begin position="622"/>
        <end position="693"/>
    </location>
</feature>
<dbReference type="PANTHER" id="PTHR43304:SF1">
    <property type="entry name" value="PAC DOMAIN-CONTAINING PROTEIN"/>
    <property type="match status" value="1"/>
</dbReference>
<dbReference type="Pfam" id="PF08448">
    <property type="entry name" value="PAS_4"/>
    <property type="match status" value="2"/>
</dbReference>
<dbReference type="InterPro" id="IPR003594">
    <property type="entry name" value="HATPase_dom"/>
</dbReference>
<dbReference type="SMART" id="SM00086">
    <property type="entry name" value="PAC"/>
    <property type="match status" value="5"/>
</dbReference>
<dbReference type="CDD" id="cd00082">
    <property type="entry name" value="HisKA"/>
    <property type="match status" value="1"/>
</dbReference>
<dbReference type="InterPro" id="IPR036890">
    <property type="entry name" value="HATPase_C_sf"/>
</dbReference>
<dbReference type="InterPro" id="IPR029016">
    <property type="entry name" value="GAF-like_dom_sf"/>
</dbReference>
<name>A0ABT0GEP9_9GAMM</name>
<dbReference type="InterPro" id="IPR035965">
    <property type="entry name" value="PAS-like_dom_sf"/>
</dbReference>
<feature type="domain" description="PAC" evidence="10">
    <location>
        <begin position="696"/>
        <end position="748"/>
    </location>
</feature>
<evidence type="ECO:0000259" key="8">
    <source>
        <dbReference type="PROSITE" id="PS50110"/>
    </source>
</evidence>
<dbReference type="InterPro" id="IPR036097">
    <property type="entry name" value="HisK_dim/P_sf"/>
</dbReference>
<dbReference type="EMBL" id="JALNMH010000003">
    <property type="protein sequence ID" value="MCK7593020.1"/>
    <property type="molecule type" value="Genomic_DNA"/>
</dbReference>
<dbReference type="InterPro" id="IPR003661">
    <property type="entry name" value="HisK_dim/P_dom"/>
</dbReference>
<dbReference type="Pfam" id="PF08447">
    <property type="entry name" value="PAS_3"/>
    <property type="match status" value="3"/>
</dbReference>
<evidence type="ECO:0000313" key="11">
    <source>
        <dbReference type="EMBL" id="MCK7593020.1"/>
    </source>
</evidence>
<feature type="modified residue" description="4-aspartylphosphate" evidence="6">
    <location>
        <position position="1609"/>
    </location>
</feature>
<organism evidence="11 12">
    <name type="scientific">Pseudomarimonas salicorniae</name>
    <dbReference type="NCBI Taxonomy" id="2933270"/>
    <lineage>
        <taxon>Bacteria</taxon>
        <taxon>Pseudomonadati</taxon>
        <taxon>Pseudomonadota</taxon>
        <taxon>Gammaproteobacteria</taxon>
        <taxon>Lysobacterales</taxon>
        <taxon>Lysobacteraceae</taxon>
        <taxon>Pseudomarimonas</taxon>
    </lineage>
</organism>
<dbReference type="CDD" id="cd17580">
    <property type="entry name" value="REC_2_DhkD-like"/>
    <property type="match status" value="1"/>
</dbReference>
<dbReference type="SUPFAM" id="SSF55785">
    <property type="entry name" value="PYP-like sensor domain (PAS domain)"/>
    <property type="match status" value="5"/>
</dbReference>
<dbReference type="Pfam" id="PF00072">
    <property type="entry name" value="Response_reg"/>
    <property type="match status" value="1"/>
</dbReference>
<dbReference type="PRINTS" id="PR00344">
    <property type="entry name" value="BCTRLSENSOR"/>
</dbReference>
<reference evidence="11" key="1">
    <citation type="submission" date="2022-04" db="EMBL/GenBank/DDBJ databases">
        <title>Lysobacter sp. CAU 1642 isolated from sea sand.</title>
        <authorList>
            <person name="Kim W."/>
        </authorList>
    </citation>
    <scope>NUCLEOTIDE SEQUENCE</scope>
    <source>
        <strain evidence="11">CAU 1642</strain>
    </source>
</reference>
<keyword evidence="3 6" id="KW-0597">Phosphoprotein</keyword>
<dbReference type="SMART" id="SM00448">
    <property type="entry name" value="REC"/>
    <property type="match status" value="1"/>
</dbReference>
<dbReference type="Gene3D" id="3.40.50.2300">
    <property type="match status" value="2"/>
</dbReference>
<evidence type="ECO:0000259" key="9">
    <source>
        <dbReference type="PROSITE" id="PS50112"/>
    </source>
</evidence>
<dbReference type="SMART" id="SM00388">
    <property type="entry name" value="HisKA"/>
    <property type="match status" value="1"/>
</dbReference>
<feature type="domain" description="PAC" evidence="10">
    <location>
        <begin position="225"/>
        <end position="277"/>
    </location>
</feature>
<feature type="domain" description="PAS" evidence="9">
    <location>
        <begin position="147"/>
        <end position="220"/>
    </location>
</feature>
<evidence type="ECO:0000256" key="1">
    <source>
        <dbReference type="ARBA" id="ARBA00000085"/>
    </source>
</evidence>
<dbReference type="Gene3D" id="3.30.450.20">
    <property type="entry name" value="PAS domain"/>
    <property type="match status" value="5"/>
</dbReference>
<keyword evidence="12" id="KW-1185">Reference proteome</keyword>
<dbReference type="PROSITE" id="PS50112">
    <property type="entry name" value="PAS"/>
    <property type="match status" value="4"/>
</dbReference>
<dbReference type="SUPFAM" id="SSF55781">
    <property type="entry name" value="GAF domain-like"/>
    <property type="match status" value="3"/>
</dbReference>
<dbReference type="InterPro" id="IPR001789">
    <property type="entry name" value="Sig_transdc_resp-reg_receiver"/>
</dbReference>
<evidence type="ECO:0000256" key="3">
    <source>
        <dbReference type="ARBA" id="ARBA00022553"/>
    </source>
</evidence>
<protein>
    <recommendedName>
        <fullName evidence="2">histidine kinase</fullName>
        <ecNumber evidence="2">2.7.13.3</ecNumber>
    </recommendedName>
</protein>
<feature type="domain" description="PAC" evidence="10">
    <location>
        <begin position="1084"/>
        <end position="1136"/>
    </location>
</feature>
<dbReference type="SMART" id="SM00091">
    <property type="entry name" value="PAS"/>
    <property type="match status" value="5"/>
</dbReference>
<dbReference type="PANTHER" id="PTHR43304">
    <property type="entry name" value="PHYTOCHROME-LIKE PROTEIN CPH1"/>
    <property type="match status" value="1"/>
</dbReference>
<dbReference type="Pfam" id="PF13185">
    <property type="entry name" value="GAF_2"/>
    <property type="match status" value="3"/>
</dbReference>
<dbReference type="PROSITE" id="PS50113">
    <property type="entry name" value="PAC"/>
    <property type="match status" value="5"/>
</dbReference>
<dbReference type="InterPro" id="IPR000700">
    <property type="entry name" value="PAS-assoc_C"/>
</dbReference>
<dbReference type="PROSITE" id="PS50110">
    <property type="entry name" value="RESPONSE_REGULATORY"/>
    <property type="match status" value="2"/>
</dbReference>
<dbReference type="InterPro" id="IPR013655">
    <property type="entry name" value="PAS_fold_3"/>
</dbReference>
<dbReference type="Proteomes" id="UP001431449">
    <property type="component" value="Unassembled WGS sequence"/>
</dbReference>
<evidence type="ECO:0000259" key="7">
    <source>
        <dbReference type="PROSITE" id="PS50109"/>
    </source>
</evidence>
<accession>A0ABT0GEP9</accession>
<evidence type="ECO:0000256" key="5">
    <source>
        <dbReference type="ARBA" id="ARBA00022777"/>
    </source>
</evidence>
<gene>
    <name evidence="11" type="ORF">M0G41_04965</name>
</gene>
<feature type="domain" description="PAS" evidence="9">
    <location>
        <begin position="749"/>
        <end position="799"/>
    </location>
</feature>
<dbReference type="Pfam" id="PF02518">
    <property type="entry name" value="HATPase_c"/>
    <property type="match status" value="1"/>
</dbReference>
<dbReference type="NCBIfam" id="TIGR00229">
    <property type="entry name" value="sensory_box"/>
    <property type="match status" value="5"/>
</dbReference>
<dbReference type="RefSeq" id="WP_248205919.1">
    <property type="nucleotide sequence ID" value="NZ_JALNMH010000003.1"/>
</dbReference>
<feature type="domain" description="PAS" evidence="9">
    <location>
        <begin position="1009"/>
        <end position="1081"/>
    </location>
</feature>
<dbReference type="InterPro" id="IPR004358">
    <property type="entry name" value="Sig_transdc_His_kin-like_C"/>
</dbReference>